<dbReference type="EMBL" id="JACHXW010000013">
    <property type="protein sequence ID" value="MBB3153935.1"/>
    <property type="molecule type" value="Genomic_DNA"/>
</dbReference>
<gene>
    <name evidence="1" type="ORF">FHS16_004011</name>
</gene>
<dbReference type="Proteomes" id="UP000518605">
    <property type="component" value="Unassembled WGS sequence"/>
</dbReference>
<evidence type="ECO:0000313" key="1">
    <source>
        <dbReference type="EMBL" id="MBB3153935.1"/>
    </source>
</evidence>
<protein>
    <submittedName>
        <fullName evidence="1">Uncharacterized protein</fullName>
    </submittedName>
</protein>
<comment type="caution">
    <text evidence="1">The sequence shown here is derived from an EMBL/GenBank/DDBJ whole genome shotgun (WGS) entry which is preliminary data.</text>
</comment>
<keyword evidence="2" id="KW-1185">Reference proteome</keyword>
<proteinExistence type="predicted"/>
<organism evidence="1 2">
    <name type="scientific">Paenibacillus endophyticus</name>
    <dbReference type="NCBI Taxonomy" id="1294268"/>
    <lineage>
        <taxon>Bacteria</taxon>
        <taxon>Bacillati</taxon>
        <taxon>Bacillota</taxon>
        <taxon>Bacilli</taxon>
        <taxon>Bacillales</taxon>
        <taxon>Paenibacillaceae</taxon>
        <taxon>Paenibacillus</taxon>
    </lineage>
</organism>
<name>A0A7W5CA67_9BACL</name>
<dbReference type="AlphaFoldDB" id="A0A7W5CA67"/>
<accession>A0A7W5CA67</accession>
<evidence type="ECO:0000313" key="2">
    <source>
        <dbReference type="Proteomes" id="UP000518605"/>
    </source>
</evidence>
<sequence>MNSYNRLVFIRQLRLLSSKRCKAGFCIQDLFQWPGRGSARQDIPAAKWAIMVAKNL</sequence>
<reference evidence="1 2" key="1">
    <citation type="submission" date="2020-08" db="EMBL/GenBank/DDBJ databases">
        <title>Genomic Encyclopedia of Type Strains, Phase III (KMG-III): the genomes of soil and plant-associated and newly described type strains.</title>
        <authorList>
            <person name="Whitman W."/>
        </authorList>
    </citation>
    <scope>NUCLEOTIDE SEQUENCE [LARGE SCALE GENOMIC DNA]</scope>
    <source>
        <strain evidence="1 2">CECT 8234</strain>
    </source>
</reference>